<dbReference type="Gene3D" id="3.30.70.240">
    <property type="match status" value="1"/>
</dbReference>
<dbReference type="InterPro" id="IPR019199">
    <property type="entry name" value="Virulence_VapD/CRISPR_Cas2"/>
</dbReference>
<evidence type="ECO:0000256" key="7">
    <source>
        <dbReference type="ARBA" id="ARBA00022842"/>
    </source>
</evidence>
<evidence type="ECO:0000256" key="9">
    <source>
        <dbReference type="HAMAP-Rule" id="MF_01471"/>
    </source>
</evidence>
<dbReference type="OrthoDB" id="279819at2"/>
<keyword evidence="6 9" id="KW-0378">Hydrolase</keyword>
<dbReference type="PANTHER" id="PTHR34405">
    <property type="entry name" value="CRISPR-ASSOCIATED ENDORIBONUCLEASE CAS2"/>
    <property type="match status" value="1"/>
</dbReference>
<dbReference type="GO" id="GO:0016787">
    <property type="term" value="F:hydrolase activity"/>
    <property type="evidence" value="ECO:0007669"/>
    <property type="project" value="UniProtKB-KW"/>
</dbReference>
<keyword evidence="4 9" id="KW-0479">Metal-binding</keyword>
<dbReference type="EMBL" id="LOED01000007">
    <property type="protein sequence ID" value="KXG77807.1"/>
    <property type="molecule type" value="Genomic_DNA"/>
</dbReference>
<comment type="subunit">
    <text evidence="9">Homodimer, forms a heterotetramer with a Cas1 homodimer.</text>
</comment>
<dbReference type="GO" id="GO:0043571">
    <property type="term" value="P:maintenance of CRISPR repeat elements"/>
    <property type="evidence" value="ECO:0007669"/>
    <property type="project" value="UniProtKB-UniRule"/>
</dbReference>
<comment type="similarity">
    <text evidence="2 9">Belongs to the CRISPR-associated endoribonuclease Cas2 protein family.</text>
</comment>
<evidence type="ECO:0000313" key="10">
    <source>
        <dbReference type="EMBL" id="KXG77807.1"/>
    </source>
</evidence>
<accession>A0A140LB82</accession>
<reference evidence="10 11" key="1">
    <citation type="submission" date="2015-12" db="EMBL/GenBank/DDBJ databases">
        <title>Draft genome sequnece of Fervidicola ferrireducens strain Y170.</title>
        <authorList>
            <person name="Patel B.K."/>
        </authorList>
    </citation>
    <scope>NUCLEOTIDE SEQUENCE [LARGE SCALE GENOMIC DNA]</scope>
    <source>
        <strain evidence="10 11">Y170</strain>
    </source>
</reference>
<dbReference type="RefSeq" id="WP_066352412.1">
    <property type="nucleotide sequence ID" value="NZ_LOED01000007.1"/>
</dbReference>
<evidence type="ECO:0000256" key="5">
    <source>
        <dbReference type="ARBA" id="ARBA00022759"/>
    </source>
</evidence>
<evidence type="ECO:0000256" key="2">
    <source>
        <dbReference type="ARBA" id="ARBA00009959"/>
    </source>
</evidence>
<comment type="cofactor">
    <cofactor evidence="1 9">
        <name>Mg(2+)</name>
        <dbReference type="ChEBI" id="CHEBI:18420"/>
    </cofactor>
</comment>
<evidence type="ECO:0000256" key="6">
    <source>
        <dbReference type="ARBA" id="ARBA00022801"/>
    </source>
</evidence>
<evidence type="ECO:0000256" key="4">
    <source>
        <dbReference type="ARBA" id="ARBA00022723"/>
    </source>
</evidence>
<dbReference type="InParanoid" id="A0A140LB82"/>
<evidence type="ECO:0000256" key="3">
    <source>
        <dbReference type="ARBA" id="ARBA00022722"/>
    </source>
</evidence>
<feature type="binding site" evidence="9">
    <location>
        <position position="8"/>
    </location>
    <ligand>
        <name>Mg(2+)</name>
        <dbReference type="ChEBI" id="CHEBI:18420"/>
        <note>catalytic</note>
    </ligand>
</feature>
<dbReference type="Proteomes" id="UP000070427">
    <property type="component" value="Unassembled WGS sequence"/>
</dbReference>
<name>A0A140LB82_9FIRM</name>
<proteinExistence type="inferred from homology"/>
<dbReference type="HAMAP" id="MF_01471">
    <property type="entry name" value="Cas2"/>
    <property type="match status" value="1"/>
</dbReference>
<dbReference type="GO" id="GO:0004521">
    <property type="term" value="F:RNA endonuclease activity"/>
    <property type="evidence" value="ECO:0007669"/>
    <property type="project" value="InterPro"/>
</dbReference>
<dbReference type="NCBIfam" id="TIGR01573">
    <property type="entry name" value="cas2"/>
    <property type="match status" value="1"/>
</dbReference>
<dbReference type="EC" id="3.1.-.-" evidence="9"/>
<dbReference type="GO" id="GO:0051607">
    <property type="term" value="P:defense response to virus"/>
    <property type="evidence" value="ECO:0007669"/>
    <property type="project" value="UniProtKB-UniRule"/>
</dbReference>
<dbReference type="STRING" id="520764.AN618_08190"/>
<comment type="function">
    <text evidence="9">CRISPR (clustered regularly interspaced short palindromic repeat), is an adaptive immune system that provides protection against mobile genetic elements (viruses, transposable elements and conjugative plasmids). CRISPR clusters contain sequences complementary to antecedent mobile elements and target invading nucleic acids. CRISPR clusters are transcribed and processed into CRISPR RNA (crRNA). Functions as a ssRNA-specific endoribonuclease. Involved in the integration of spacer DNA into the CRISPR cassette.</text>
</comment>
<dbReference type="GO" id="GO:0046872">
    <property type="term" value="F:metal ion binding"/>
    <property type="evidence" value="ECO:0007669"/>
    <property type="project" value="UniProtKB-UniRule"/>
</dbReference>
<evidence type="ECO:0000313" key="11">
    <source>
        <dbReference type="Proteomes" id="UP000070427"/>
    </source>
</evidence>
<keyword evidence="8 9" id="KW-0051">Antiviral defense</keyword>
<protein>
    <recommendedName>
        <fullName evidence="9">CRISPR-associated endoribonuclease Cas2</fullName>
        <ecNumber evidence="9">3.1.-.-</ecNumber>
    </recommendedName>
</protein>
<gene>
    <name evidence="10" type="primary">cas2_1</name>
    <name evidence="9" type="synonym">cas2</name>
    <name evidence="10" type="ORF">AN618_08190</name>
</gene>
<evidence type="ECO:0000256" key="8">
    <source>
        <dbReference type="ARBA" id="ARBA00023118"/>
    </source>
</evidence>
<dbReference type="SUPFAM" id="SSF143430">
    <property type="entry name" value="TTP0101/SSO1404-like"/>
    <property type="match status" value="1"/>
</dbReference>
<dbReference type="AlphaFoldDB" id="A0A140LB82"/>
<dbReference type="PANTHER" id="PTHR34405:SF1">
    <property type="entry name" value="CRISPR-ASSOCIATED ENDORIBONUCLEASE CAS2"/>
    <property type="match status" value="1"/>
</dbReference>
<sequence length="88" mass="10465">MYVIVVYDVEQARVAKVCKYLRRYLHWVQNSAFEGEITEAQLEKLKSGLKKIVDPDCDSIYIYRLPQERYLHKEVIGQKKANLEQFLD</sequence>
<dbReference type="CDD" id="cd09725">
    <property type="entry name" value="Cas2_I_II_III"/>
    <property type="match status" value="1"/>
</dbReference>
<keyword evidence="7 9" id="KW-0460">Magnesium</keyword>
<organism evidence="10 11">
    <name type="scientific">Fervidicola ferrireducens</name>
    <dbReference type="NCBI Taxonomy" id="520764"/>
    <lineage>
        <taxon>Bacteria</taxon>
        <taxon>Bacillati</taxon>
        <taxon>Bacillota</taxon>
        <taxon>Clostridia</taxon>
        <taxon>Thermosediminibacterales</taxon>
        <taxon>Thermosediminibacteraceae</taxon>
        <taxon>Fervidicola</taxon>
    </lineage>
</organism>
<keyword evidence="5 9" id="KW-0255">Endonuclease</keyword>
<dbReference type="InterPro" id="IPR021127">
    <property type="entry name" value="CRISPR_associated_Cas2"/>
</dbReference>
<keyword evidence="3 9" id="KW-0540">Nuclease</keyword>
<comment type="caution">
    <text evidence="10">The sequence shown here is derived from an EMBL/GenBank/DDBJ whole genome shotgun (WGS) entry which is preliminary data.</text>
</comment>
<keyword evidence="11" id="KW-1185">Reference proteome</keyword>
<evidence type="ECO:0000256" key="1">
    <source>
        <dbReference type="ARBA" id="ARBA00001946"/>
    </source>
</evidence>
<dbReference type="Pfam" id="PF09827">
    <property type="entry name" value="CRISPR_Cas2"/>
    <property type="match status" value="1"/>
</dbReference>